<dbReference type="GO" id="GO:0008168">
    <property type="term" value="F:methyltransferase activity"/>
    <property type="evidence" value="ECO:0007669"/>
    <property type="project" value="UniProtKB-KW"/>
</dbReference>
<dbReference type="PANTHER" id="PTHR43591">
    <property type="entry name" value="METHYLTRANSFERASE"/>
    <property type="match status" value="1"/>
</dbReference>
<dbReference type="SUPFAM" id="SSF53335">
    <property type="entry name" value="S-adenosyl-L-methionine-dependent methyltransferases"/>
    <property type="match status" value="1"/>
</dbReference>
<name>A0A9P4SEC8_9PEZI</name>
<evidence type="ECO:0000313" key="2">
    <source>
        <dbReference type="EMBL" id="KAF2841007.1"/>
    </source>
</evidence>
<evidence type="ECO:0000256" key="1">
    <source>
        <dbReference type="SAM" id="MobiDB-lite"/>
    </source>
</evidence>
<comment type="caution">
    <text evidence="2">The sequence shown here is derived from an EMBL/GenBank/DDBJ whole genome shotgun (WGS) entry which is preliminary data.</text>
</comment>
<keyword evidence="2" id="KW-0808">Transferase</keyword>
<sequence length="277" mass="31914">MNHHLYLLTLSDQLFRSPIEPSRAIDIGTGTGLWAIDLADRYPNCEVTGVDLSPVPNNSIPPNCNFEVDDANSEWTYPENHFDLVYVRGLNGAVDDWSVFYKEAYRCIAPDGYVEDFEYDPIVNLAPTTDPNVPEDNFYNRFSKLLPSAGEAAGKTFARGERMIREMESAGFVDIRQEVYYWPIGPWSSDPRLKEMGRWMQKVWEGSLEGWILGYFTRVLGWTYDQVQAFVAESRVIMRDRRYHAYHKLHCTYGRKPRPEEIAEKPEEMDTSNSVAS</sequence>
<feature type="compositionally biased region" description="Basic and acidic residues" evidence="1">
    <location>
        <begin position="257"/>
        <end position="268"/>
    </location>
</feature>
<dbReference type="OrthoDB" id="2013972at2759"/>
<dbReference type="EMBL" id="MU006092">
    <property type="protein sequence ID" value="KAF2841007.1"/>
    <property type="molecule type" value="Genomic_DNA"/>
</dbReference>
<dbReference type="PANTHER" id="PTHR43591:SF10">
    <property type="entry name" value="ABC TRANSMEMBRANE TYPE-1 DOMAIN-CONTAINING PROTEIN-RELATED"/>
    <property type="match status" value="1"/>
</dbReference>
<proteinExistence type="predicted"/>
<feature type="region of interest" description="Disordered" evidence="1">
    <location>
        <begin position="257"/>
        <end position="277"/>
    </location>
</feature>
<evidence type="ECO:0000313" key="3">
    <source>
        <dbReference type="Proteomes" id="UP000799429"/>
    </source>
</evidence>
<gene>
    <name evidence="2" type="ORF">M501DRAFT_1002105</name>
</gene>
<dbReference type="Pfam" id="PF13489">
    <property type="entry name" value="Methyltransf_23"/>
    <property type="match status" value="1"/>
</dbReference>
<dbReference type="CDD" id="cd02440">
    <property type="entry name" value="AdoMet_MTases"/>
    <property type="match status" value="1"/>
</dbReference>
<dbReference type="Proteomes" id="UP000799429">
    <property type="component" value="Unassembled WGS sequence"/>
</dbReference>
<reference evidence="2" key="1">
    <citation type="journal article" date="2020" name="Stud. Mycol.">
        <title>101 Dothideomycetes genomes: a test case for predicting lifestyles and emergence of pathogens.</title>
        <authorList>
            <person name="Haridas S."/>
            <person name="Albert R."/>
            <person name="Binder M."/>
            <person name="Bloem J."/>
            <person name="Labutti K."/>
            <person name="Salamov A."/>
            <person name="Andreopoulos B."/>
            <person name="Baker S."/>
            <person name="Barry K."/>
            <person name="Bills G."/>
            <person name="Bluhm B."/>
            <person name="Cannon C."/>
            <person name="Castanera R."/>
            <person name="Culley D."/>
            <person name="Daum C."/>
            <person name="Ezra D."/>
            <person name="Gonzalez J."/>
            <person name="Henrissat B."/>
            <person name="Kuo A."/>
            <person name="Liang C."/>
            <person name="Lipzen A."/>
            <person name="Lutzoni F."/>
            <person name="Magnuson J."/>
            <person name="Mondo S."/>
            <person name="Nolan M."/>
            <person name="Ohm R."/>
            <person name="Pangilinan J."/>
            <person name="Park H.-J."/>
            <person name="Ramirez L."/>
            <person name="Alfaro M."/>
            <person name="Sun H."/>
            <person name="Tritt A."/>
            <person name="Yoshinaga Y."/>
            <person name="Zwiers L.-H."/>
            <person name="Turgeon B."/>
            <person name="Goodwin S."/>
            <person name="Spatafora J."/>
            <person name="Crous P."/>
            <person name="Grigoriev I."/>
        </authorList>
    </citation>
    <scope>NUCLEOTIDE SEQUENCE</scope>
    <source>
        <strain evidence="2">CBS 101060</strain>
    </source>
</reference>
<protein>
    <submittedName>
        <fullName evidence="2">S-adenosyl-L-methionine-dependent methyltransferase</fullName>
    </submittedName>
</protein>
<dbReference type="GO" id="GO:0032259">
    <property type="term" value="P:methylation"/>
    <property type="evidence" value="ECO:0007669"/>
    <property type="project" value="UniProtKB-KW"/>
</dbReference>
<keyword evidence="3" id="KW-1185">Reference proteome</keyword>
<dbReference type="Gene3D" id="3.40.50.150">
    <property type="entry name" value="Vaccinia Virus protein VP39"/>
    <property type="match status" value="1"/>
</dbReference>
<keyword evidence="2" id="KW-0489">Methyltransferase</keyword>
<organism evidence="2 3">
    <name type="scientific">Patellaria atrata CBS 101060</name>
    <dbReference type="NCBI Taxonomy" id="1346257"/>
    <lineage>
        <taxon>Eukaryota</taxon>
        <taxon>Fungi</taxon>
        <taxon>Dikarya</taxon>
        <taxon>Ascomycota</taxon>
        <taxon>Pezizomycotina</taxon>
        <taxon>Dothideomycetes</taxon>
        <taxon>Dothideomycetes incertae sedis</taxon>
        <taxon>Patellariales</taxon>
        <taxon>Patellariaceae</taxon>
        <taxon>Patellaria</taxon>
    </lineage>
</organism>
<dbReference type="AlphaFoldDB" id="A0A9P4SEC8"/>
<accession>A0A9P4SEC8</accession>
<dbReference type="InterPro" id="IPR029063">
    <property type="entry name" value="SAM-dependent_MTases_sf"/>
</dbReference>